<reference evidence="3 4" key="1">
    <citation type="journal article" date="2015" name="Int. J. Syst. Evol. Microbiol.">
        <title>Flavisolibacter ginsenosidimutans sp. nov., with ginsenoside-converting activity isolated from soil used for cultivating ginseng.</title>
        <authorList>
            <person name="Zhao Y."/>
            <person name="Liu Q."/>
            <person name="Kang M.S."/>
            <person name="Jin F."/>
            <person name="Yu H."/>
            <person name="Im W.T."/>
        </authorList>
    </citation>
    <scope>NUCLEOTIDE SEQUENCE [LARGE SCALE GENOMIC DNA]</scope>
    <source>
        <strain evidence="3 4">Gsoil 636</strain>
    </source>
</reference>
<dbReference type="Pfam" id="PF13585">
    <property type="entry name" value="CHU_C"/>
    <property type="match status" value="1"/>
</dbReference>
<evidence type="ECO:0000313" key="3">
    <source>
        <dbReference type="EMBL" id="QEC57839.1"/>
    </source>
</evidence>
<dbReference type="NCBIfam" id="TIGR04131">
    <property type="entry name" value="Bac_Flav_CTERM"/>
    <property type="match status" value="1"/>
</dbReference>
<dbReference type="OrthoDB" id="602238at2"/>
<name>A0A5B8UNP8_9BACT</name>
<keyword evidence="1" id="KW-0732">Signal</keyword>
<dbReference type="RefSeq" id="WP_146790576.1">
    <property type="nucleotide sequence ID" value="NZ_BAABIO010000003.1"/>
</dbReference>
<evidence type="ECO:0000313" key="4">
    <source>
        <dbReference type="Proteomes" id="UP000321204"/>
    </source>
</evidence>
<dbReference type="PROSITE" id="PS51841">
    <property type="entry name" value="LTD"/>
    <property type="match status" value="1"/>
</dbReference>
<organism evidence="3 4">
    <name type="scientific">Flavisolibacter ginsenosidimutans</name>
    <dbReference type="NCBI Taxonomy" id="661481"/>
    <lineage>
        <taxon>Bacteria</taxon>
        <taxon>Pseudomonadati</taxon>
        <taxon>Bacteroidota</taxon>
        <taxon>Chitinophagia</taxon>
        <taxon>Chitinophagales</taxon>
        <taxon>Chitinophagaceae</taxon>
        <taxon>Flavisolibacter</taxon>
    </lineage>
</organism>
<evidence type="ECO:0000259" key="2">
    <source>
        <dbReference type="PROSITE" id="PS51841"/>
    </source>
</evidence>
<feature type="domain" description="LTD" evidence="2">
    <location>
        <begin position="9"/>
        <end position="168"/>
    </location>
</feature>
<dbReference type="InterPro" id="IPR001322">
    <property type="entry name" value="Lamin_tail_dom"/>
</dbReference>
<protein>
    <submittedName>
        <fullName evidence="3">T9SS type B sorting domain-containing protein</fullName>
    </submittedName>
</protein>
<keyword evidence="4" id="KW-1185">Reference proteome</keyword>
<dbReference type="EMBL" id="CP042433">
    <property type="protein sequence ID" value="QEC57839.1"/>
    <property type="molecule type" value="Genomic_DNA"/>
</dbReference>
<accession>A0A5B8UNP8</accession>
<dbReference type="InterPro" id="IPR026341">
    <property type="entry name" value="T9SS_type_B"/>
</dbReference>
<evidence type="ECO:0000256" key="1">
    <source>
        <dbReference type="SAM" id="SignalP"/>
    </source>
</evidence>
<sequence>MYRTAALFFFLSFARVAHSQLVINEVGIAPTGGNGSQFVELFNRSGCTVDLSCYTLIFSSTSGANGTGNPTGWTVKIPSGKNISGGGYFLIGGTAGTAGVSSGTGYPTGGAVNSYAGAADVNIGTLAVTANAVYMKQFLSAGSFPNTKGQLSLLDASGNLVTSVSYNNGNNAGTYPLSAYTTCAASGNAQGVNNVPNPGNSINNVNAVFSSASNQGIYLSSSGTYLTEPSLTPGVSNAGNGGTQICSGPVLNAVNNAAVCFGANTQTVLLSYSSSNAPATYTLTWDATSSVYFSAVNNATLGGNILITVPANTPPGAYTGYLRLSNVCGNSCTKPFTLTVNALPSVNAGSYAPVCINSSSILLNGMPAGGTFTGTNVTGNNFIPPGTAGNYVINYAYTDAASGCSNNAAATINVSSSASTYTTACTDNTPFVFFGQSFTTTGLHTVLLNNVNGCTDTARLYLVVKQAETVDTTSCDSVLYNGTTYTDDANFTQTVSSVVLACDSLVKNIHIRIKRATVKDTTVCLPPNGSIALLGQTFSSSGNYLLYTTNTKGCDSTVRLNLTVADIQMQTHTGCDSVWLNGQRFYASTVFSDTLYNQQGCDSIIQTHNVVVNHSLHTYLNVCLASGQAYNFNGQVLNASGDYTVTLNGVSCDSVVHLHLLIAQRQTILYQGCNRFTYNGVTYVSSTTLTDTLRSTITGCDSILQTIQILIQPVLHTNINACIQQGQSYFFNNQSLTTGGYYTAQLTTHDGCDSIVQLYLTMAVTQTQNISGCDSLFWHGQMYYVSTRSIDTVRSSLSSCDSLYRVTNITITASPVRYTSVCLGPGQSYSFNGQSLSGSGQYTAVFVRLGFCDSTVHLKLVIASVQQQTLNGCGSVVYNGTTYTSSTLLRDTLRSAGFCDSVYRIVQINVLPTLQTFVTTCINQGQSYLFNGQTLTANGYYTTTYQTTNCDSTVRLYLTVTQTKTQTAQGCDSVMFKGRAYFSSTVVRDTIRSLVSGCDSLITITTLTVYTTKHQYVSVCLQPGQTYNFNGQLLTNTGNYQTVYTTSTCDSIVRLYLVVAGRQSLTLKGCNGIVYNGITYNSSTIVRDTVKSLVTSCDSLYRDVNILIASVQQTFITACIAPGNGYLFNGQWLTVTGKYAANFTTATGCDSLVNLYLVVSKVNEQSVSGCDSVVYKGTVFTTPAVITDTTKSAVTHCDSIINVITITVNKKPALNISRDTIVCRWGTAVLNASSPGTPVNWTNFGNTAFIVVSPQSTTQYFASAVDTNGCKNTKTVTVFVEDFLIVLRPNINPALSGTNVLIQSSSNLPYSIATWQPANLFRNQTSKSQGFAMDTSVNITAVGQSSLGCRDTATLQLIAIPLDDVYIPSAFTPNGDGRNDEVKVMGTAINEIDFKIFNRWGQMVFHTTDKSRGWNGMMNGTLQPNGTYVYTVRVKKASGQIVEKKGTVTLIH</sequence>
<dbReference type="KEGG" id="fgg:FSB75_18660"/>
<feature type="chain" id="PRO_5022758703" evidence="1">
    <location>
        <begin position="20"/>
        <end position="1452"/>
    </location>
</feature>
<proteinExistence type="predicted"/>
<feature type="signal peptide" evidence="1">
    <location>
        <begin position="1"/>
        <end position="19"/>
    </location>
</feature>
<gene>
    <name evidence="3" type="ORF">FSB75_18660</name>
</gene>
<dbReference type="Proteomes" id="UP000321204">
    <property type="component" value="Chromosome"/>
</dbReference>
<dbReference type="Pfam" id="PF00932">
    <property type="entry name" value="LTD"/>
    <property type="match status" value="1"/>
</dbReference>